<reference evidence="9" key="1">
    <citation type="submission" date="2022-09" db="EMBL/GenBank/DDBJ databases">
        <title>Complete Genomes of Fervidibacillus albus and Fervidibacillus halotolerans isolated from tidal flat sediments.</title>
        <authorList>
            <person name="Kwon K.K."/>
            <person name="Yang S.-H."/>
            <person name="Park M.J."/>
            <person name="Oh H.-M."/>
        </authorList>
    </citation>
    <scope>NUCLEOTIDE SEQUENCE</scope>
    <source>
        <strain evidence="9">MEBiC13591</strain>
    </source>
</reference>
<keyword evidence="10" id="KW-1185">Reference proteome</keyword>
<evidence type="ECO:0000256" key="7">
    <source>
        <dbReference type="ARBA" id="ARBA00023136"/>
    </source>
</evidence>
<dbReference type="InterPro" id="IPR051535">
    <property type="entry name" value="Siderophore_ABC-ATPase"/>
</dbReference>
<evidence type="ECO:0000256" key="4">
    <source>
        <dbReference type="ARBA" id="ARBA00022496"/>
    </source>
</evidence>
<evidence type="ECO:0000313" key="10">
    <source>
        <dbReference type="Proteomes" id="UP001164718"/>
    </source>
</evidence>
<dbReference type="PANTHER" id="PTHR42771">
    <property type="entry name" value="IRON(3+)-HYDROXAMATE IMPORT ATP-BINDING PROTEIN FHUC"/>
    <property type="match status" value="1"/>
</dbReference>
<dbReference type="Gene3D" id="3.40.50.300">
    <property type="entry name" value="P-loop containing nucleotide triphosphate hydrolases"/>
    <property type="match status" value="2"/>
</dbReference>
<dbReference type="EMBL" id="CP106878">
    <property type="protein sequence ID" value="WAA08615.1"/>
    <property type="molecule type" value="Genomic_DNA"/>
</dbReference>
<comment type="subcellular location">
    <subcellularLocation>
        <location evidence="1">Cell membrane</location>
        <topology evidence="1">Peripheral membrane protein</topology>
    </subcellularLocation>
</comment>
<dbReference type="InterPro" id="IPR003593">
    <property type="entry name" value="AAA+_ATPase"/>
</dbReference>
<feature type="domain" description="AAA+ ATPase" evidence="8">
    <location>
        <begin position="40"/>
        <end position="210"/>
    </location>
</feature>
<keyword evidence="6" id="KW-0406">Ion transport</keyword>
<dbReference type="GO" id="GO:0005886">
    <property type="term" value="C:plasma membrane"/>
    <property type="evidence" value="ECO:0007669"/>
    <property type="project" value="UniProtKB-SubCell"/>
</dbReference>
<dbReference type="Proteomes" id="UP001164718">
    <property type="component" value="Chromosome"/>
</dbReference>
<accession>A0A9E8LSK1</accession>
<keyword evidence="7" id="KW-0472">Membrane</keyword>
<organism evidence="9 10">
    <name type="scientific">Fervidibacillus albus</name>
    <dbReference type="NCBI Taxonomy" id="2980026"/>
    <lineage>
        <taxon>Bacteria</taxon>
        <taxon>Bacillati</taxon>
        <taxon>Bacillota</taxon>
        <taxon>Bacilli</taxon>
        <taxon>Bacillales</taxon>
        <taxon>Bacillaceae</taxon>
        <taxon>Fervidibacillus</taxon>
    </lineage>
</organism>
<dbReference type="PANTHER" id="PTHR42771:SF2">
    <property type="entry name" value="IRON(3+)-HYDROXAMATE IMPORT ATP-BINDING PROTEIN FHUC"/>
    <property type="match status" value="1"/>
</dbReference>
<dbReference type="InterPro" id="IPR027417">
    <property type="entry name" value="P-loop_NTPase"/>
</dbReference>
<evidence type="ECO:0000259" key="8">
    <source>
        <dbReference type="SMART" id="SM00382"/>
    </source>
</evidence>
<dbReference type="GO" id="GO:0006826">
    <property type="term" value="P:iron ion transport"/>
    <property type="evidence" value="ECO:0007669"/>
    <property type="project" value="UniProtKB-KW"/>
</dbReference>
<keyword evidence="4" id="KW-0410">Iron transport</keyword>
<dbReference type="RefSeq" id="WP_275416393.1">
    <property type="nucleotide sequence ID" value="NZ_CP106878.1"/>
</dbReference>
<evidence type="ECO:0000256" key="1">
    <source>
        <dbReference type="ARBA" id="ARBA00004202"/>
    </source>
</evidence>
<dbReference type="SUPFAM" id="SSF52540">
    <property type="entry name" value="P-loop containing nucleoside triphosphate hydrolases"/>
    <property type="match status" value="1"/>
</dbReference>
<dbReference type="GO" id="GO:0006302">
    <property type="term" value="P:double-strand break repair"/>
    <property type="evidence" value="ECO:0007669"/>
    <property type="project" value="InterPro"/>
</dbReference>
<gene>
    <name evidence="9" type="ORF">OE104_08135</name>
</gene>
<dbReference type="InterPro" id="IPR038729">
    <property type="entry name" value="Rad50/SbcC_AAA"/>
</dbReference>
<dbReference type="GO" id="GO:0016887">
    <property type="term" value="F:ATP hydrolysis activity"/>
    <property type="evidence" value="ECO:0007669"/>
    <property type="project" value="InterPro"/>
</dbReference>
<keyword evidence="3" id="KW-1003">Cell membrane</keyword>
<evidence type="ECO:0000256" key="6">
    <source>
        <dbReference type="ARBA" id="ARBA00023065"/>
    </source>
</evidence>
<evidence type="ECO:0000256" key="3">
    <source>
        <dbReference type="ARBA" id="ARBA00022475"/>
    </source>
</evidence>
<keyword evidence="2" id="KW-0813">Transport</keyword>
<evidence type="ECO:0000313" key="9">
    <source>
        <dbReference type="EMBL" id="WAA08615.1"/>
    </source>
</evidence>
<sequence length="244" mass="28464">MRIEQPFLKEMSMLREFVPSFETYPFHLSTIKHLNRLTFHPKVTYFVGENGMGKSTLLEAIAIALGFNPEGGTMNYRFSTNDSHSELNRYLTFVKGPTRPKNGFFLRAETFYNLATYVDQRGLQFTFGGQSLHEQSHGEAFWATFMNRFKENGLFILDEPESALSPLRQLSMLARIDELVQQQSQFIIATHSPIVMAYPDSMIIEFTEAGIKETSLEDTEHYRLMKQFFEDRQRMLYHLLEQKE</sequence>
<dbReference type="SMART" id="SM00382">
    <property type="entry name" value="AAA"/>
    <property type="match status" value="1"/>
</dbReference>
<name>A0A9E8LSK1_9BACI</name>
<dbReference type="KEGG" id="faf:OE104_08135"/>
<dbReference type="AlphaFoldDB" id="A0A9E8LSK1"/>
<dbReference type="Pfam" id="PF13476">
    <property type="entry name" value="AAA_23"/>
    <property type="match status" value="1"/>
</dbReference>
<proteinExistence type="predicted"/>
<evidence type="ECO:0000256" key="5">
    <source>
        <dbReference type="ARBA" id="ARBA00023004"/>
    </source>
</evidence>
<protein>
    <submittedName>
        <fullName evidence="9">AAA family ATPase</fullName>
    </submittedName>
</protein>
<evidence type="ECO:0000256" key="2">
    <source>
        <dbReference type="ARBA" id="ARBA00022448"/>
    </source>
</evidence>
<keyword evidence="5" id="KW-0408">Iron</keyword>